<evidence type="ECO:0000313" key="1">
    <source>
        <dbReference type="EMBL" id="KAJ9104628.1"/>
    </source>
</evidence>
<proteinExistence type="predicted"/>
<gene>
    <name evidence="1" type="ORF">QFC21_002126</name>
</gene>
<comment type="caution">
    <text evidence="1">The sequence shown here is derived from an EMBL/GenBank/DDBJ whole genome shotgun (WGS) entry which is preliminary data.</text>
</comment>
<name>A0ACC2VZS5_9TREE</name>
<organism evidence="1 2">
    <name type="scientific">Naganishia friedmannii</name>
    <dbReference type="NCBI Taxonomy" id="89922"/>
    <lineage>
        <taxon>Eukaryota</taxon>
        <taxon>Fungi</taxon>
        <taxon>Dikarya</taxon>
        <taxon>Basidiomycota</taxon>
        <taxon>Agaricomycotina</taxon>
        <taxon>Tremellomycetes</taxon>
        <taxon>Filobasidiales</taxon>
        <taxon>Filobasidiaceae</taxon>
        <taxon>Naganishia</taxon>
    </lineage>
</organism>
<dbReference type="Proteomes" id="UP001227268">
    <property type="component" value="Unassembled WGS sequence"/>
</dbReference>
<sequence>MDAIRAKLDVLSPETSEDTSTTVSNPKAVIDKVLAARLVRESSEFEEYRCDKSPAGSEDTTISLPKDCALCIEFERTVEDESLWQSSFSSRGTIESTAGGEKTQSRTSENKGKEVLLIWPEIDSADQSSDSENDEEPRLSVFESVLEHHPSLAELLDLSATADGIAVQISLVRPPVLTKVILHRIPSETASSQDDVVDDAEEAKEVLEELAGKQEKTLNDAEEPGTPVIVHQNTHWMSAKGRTYIVLLALPFTQGVISTSSTEVIISSTPNIAPTSHQNGISSEHSGPNPVLDRLAFSATLQHRNVALSGMARSSTTRSTRQQRAMMNFSADGFLSASLAVDPARERKEAGRRKRAEMRGMMSSVGLDELEEEEDEAEDPFWDDELDDDHSTLEDDEEEEEEDTDVVLGLRTVSSLSESSGSITPRPRSFVDPPDHYSPRQTSPDGDIAIEHSAKPLQNGHMNGAVVYTTGSVGAQDYGDNQGNTDEQDTFRGFAFEPFALCRRPLSASTRFHERSVKSVNKGKGKGKMLKGEDDGHADDAKWPDDQTVVWLTLKGLARAGLFIGDWVLLCYGEAEHDSGERLVQVDVIEDFDPEAEDQLVNKQYEKQFTEGLRQFFESDVGSNGKRVVRQGDVIAVPICTATSDEDGEMSLLRRKPRYVESTLYGFEVKANMRPIARRPDNLVYFVITNITYEPLVPLEQDFASSVSSKARGGELGCWIDVDKTRMISIGVQRGAGYAGTKAWWGILPVLLSGARGSGKTSLVSYVAEELGVHLVDVDGYTLLADSDVKTQGAFQAALEKATECAPSIFLLRHLEAVGRKDNNPGSRKEKLRDAAVASGCPTIFIATTSEPEDVASELLTVFKQDVQIKAPSESERLDILTQAVGRSALSPDVDLRYIAAQTAALQAIDLANLVDQARYLAVSQCAAVRLGVTISMDDFDQALRDARTSLADSIGAPKIPNVSWDDVGGLSEVKADILDTIQLPLERPELFANGLKKRSGIESRGILLYGPPGTGKTLLAKAVATSCSLNFFSVKGPELLNMYIGESEANVRRVFQRARDAQPCVIFMDELDSVAPKRGNQGDSGGVMDRIVSQLLAELDGMSDGSGGAGVFVMAATNRPDLLDPALLRPGRFDRMLYLSVSQDHDTQCKIMQALTRKFKLHPNLDLRNIAEQCPFNYTGADFYALCSDAMLKAMSRTAAEVDRKIDVLNAQAPPYHHPHPLTPRYYLSEMASPAELEVVVQAEDFKAALKDLVPSVSAEEMAHYAQVQKQFSKVTMNSKQGNENGAPVASNMQLNGKGKGKAKLTDGEI</sequence>
<dbReference type="EMBL" id="JASBWT010000005">
    <property type="protein sequence ID" value="KAJ9104628.1"/>
    <property type="molecule type" value="Genomic_DNA"/>
</dbReference>
<accession>A0ACC2VZS5</accession>
<evidence type="ECO:0000313" key="2">
    <source>
        <dbReference type="Proteomes" id="UP001227268"/>
    </source>
</evidence>
<reference evidence="1" key="1">
    <citation type="submission" date="2023-04" db="EMBL/GenBank/DDBJ databases">
        <title>Draft Genome sequencing of Naganishia species isolated from polar environments using Oxford Nanopore Technology.</title>
        <authorList>
            <person name="Leo P."/>
            <person name="Venkateswaran K."/>
        </authorList>
    </citation>
    <scope>NUCLEOTIDE SEQUENCE</scope>
    <source>
        <strain evidence="1">MNA-CCFEE 5423</strain>
    </source>
</reference>
<keyword evidence="2" id="KW-1185">Reference proteome</keyword>
<protein>
    <submittedName>
        <fullName evidence="1">Uncharacterized protein</fullName>
    </submittedName>
</protein>